<dbReference type="AlphaFoldDB" id="A0A0G0BA40"/>
<reference evidence="1 2" key="1">
    <citation type="journal article" date="2015" name="Nature">
        <title>rRNA introns, odd ribosomes, and small enigmatic genomes across a large radiation of phyla.</title>
        <authorList>
            <person name="Brown C.T."/>
            <person name="Hug L.A."/>
            <person name="Thomas B.C."/>
            <person name="Sharon I."/>
            <person name="Castelle C.J."/>
            <person name="Singh A."/>
            <person name="Wilkins M.J."/>
            <person name="Williams K.H."/>
            <person name="Banfield J.F."/>
        </authorList>
    </citation>
    <scope>NUCLEOTIDE SEQUENCE [LARGE SCALE GENOMIC DNA]</scope>
</reference>
<gene>
    <name evidence="1" type="ORF">UR64_C0011G0026</name>
</gene>
<protein>
    <submittedName>
        <fullName evidence="1">Uncharacterized protein</fullName>
    </submittedName>
</protein>
<dbReference type="Proteomes" id="UP000034952">
    <property type="component" value="Unassembled WGS sequence"/>
</dbReference>
<proteinExistence type="predicted"/>
<sequence length="191" mass="22259">METYDKGKIGELISWGGEHFVYNYGEDKVIKFSSLFYIIGKDKALLKLEKDYKICQEFFGGYILQTEAMVSPNKKYFVQVQPKINGRFLYSKDLENEEIRKQFIEIIDSYNKMIKSGDPEVDLIGRGGVLNPCLSNIFVTDNNKLKIIDATLLSVEGFTFLRLYIFLLRKIVIYIQNRTIKLFINKINNHN</sequence>
<dbReference type="EMBL" id="LBPY01000011">
    <property type="protein sequence ID" value="KKP66204.1"/>
    <property type="molecule type" value="Genomic_DNA"/>
</dbReference>
<evidence type="ECO:0000313" key="1">
    <source>
        <dbReference type="EMBL" id="KKP66204.1"/>
    </source>
</evidence>
<organism evidence="1 2">
    <name type="scientific">Candidatus Nomurabacteria bacterium GW2011_GWE1_35_16</name>
    <dbReference type="NCBI Taxonomy" id="1618761"/>
    <lineage>
        <taxon>Bacteria</taxon>
        <taxon>Candidatus Nomuraibacteriota</taxon>
    </lineage>
</organism>
<name>A0A0G0BA40_9BACT</name>
<comment type="caution">
    <text evidence="1">The sequence shown here is derived from an EMBL/GenBank/DDBJ whole genome shotgun (WGS) entry which is preliminary data.</text>
</comment>
<accession>A0A0G0BA40</accession>
<evidence type="ECO:0000313" key="2">
    <source>
        <dbReference type="Proteomes" id="UP000034952"/>
    </source>
</evidence>